<evidence type="ECO:0000313" key="2">
    <source>
        <dbReference type="Proteomes" id="UP001497472"/>
    </source>
</evidence>
<keyword evidence="2" id="KW-1185">Reference proteome</keyword>
<evidence type="ECO:0000313" key="1">
    <source>
        <dbReference type="EMBL" id="CAK1552925.1"/>
    </source>
</evidence>
<sequence length="97" mass="10607">MAIELCGISLTADAIKTKFLDMEESGNGGDNRAFNSSDILLSSESAGKDVKMIKNNLSGDNSERQPGISEPMDINAIQNKFKKRFFYRCGDDSHAAE</sequence>
<proteinExistence type="predicted"/>
<reference evidence="1 2" key="1">
    <citation type="submission" date="2023-11" db="EMBL/GenBank/DDBJ databases">
        <authorList>
            <person name="Okamura Y."/>
        </authorList>
    </citation>
    <scope>NUCLEOTIDE SEQUENCE [LARGE SCALE GENOMIC DNA]</scope>
</reference>
<dbReference type="Proteomes" id="UP001497472">
    <property type="component" value="Unassembled WGS sequence"/>
</dbReference>
<protein>
    <submittedName>
        <fullName evidence="1">Uncharacterized protein</fullName>
    </submittedName>
</protein>
<accession>A0AAV1JX85</accession>
<organism evidence="1 2">
    <name type="scientific">Leptosia nina</name>
    <dbReference type="NCBI Taxonomy" id="320188"/>
    <lineage>
        <taxon>Eukaryota</taxon>
        <taxon>Metazoa</taxon>
        <taxon>Ecdysozoa</taxon>
        <taxon>Arthropoda</taxon>
        <taxon>Hexapoda</taxon>
        <taxon>Insecta</taxon>
        <taxon>Pterygota</taxon>
        <taxon>Neoptera</taxon>
        <taxon>Endopterygota</taxon>
        <taxon>Lepidoptera</taxon>
        <taxon>Glossata</taxon>
        <taxon>Ditrysia</taxon>
        <taxon>Papilionoidea</taxon>
        <taxon>Pieridae</taxon>
        <taxon>Pierinae</taxon>
        <taxon>Leptosia</taxon>
    </lineage>
</organism>
<dbReference type="AlphaFoldDB" id="A0AAV1JX85"/>
<dbReference type="EMBL" id="CAVLEF010000182">
    <property type="protein sequence ID" value="CAK1552925.1"/>
    <property type="molecule type" value="Genomic_DNA"/>
</dbReference>
<gene>
    <name evidence="1" type="ORF">LNINA_LOCUS11950</name>
</gene>
<comment type="caution">
    <text evidence="1">The sequence shown here is derived from an EMBL/GenBank/DDBJ whole genome shotgun (WGS) entry which is preliminary data.</text>
</comment>
<name>A0AAV1JX85_9NEOP</name>